<keyword evidence="4 9" id="KW-0812">Transmembrane</keyword>
<dbReference type="AlphaFoldDB" id="A0A9D2MAS1"/>
<evidence type="ECO:0000256" key="8">
    <source>
        <dbReference type="SAM" id="Coils"/>
    </source>
</evidence>
<comment type="caution">
    <text evidence="10">The sequence shown here is derived from an EMBL/GenBank/DDBJ whole genome shotgun (WGS) entry which is preliminary data.</text>
</comment>
<evidence type="ECO:0000313" key="10">
    <source>
        <dbReference type="EMBL" id="HJB56484.1"/>
    </source>
</evidence>
<keyword evidence="8" id="KW-0175">Coiled coil</keyword>
<dbReference type="GO" id="GO:0051117">
    <property type="term" value="F:ATPase binding"/>
    <property type="evidence" value="ECO:0007669"/>
    <property type="project" value="TreeGrafter"/>
</dbReference>
<name>A0A9D2MAS1_9FIRM</name>
<reference evidence="10" key="2">
    <citation type="submission" date="2021-04" db="EMBL/GenBank/DDBJ databases">
        <authorList>
            <person name="Gilroy R."/>
        </authorList>
    </citation>
    <scope>NUCLEOTIDE SEQUENCE</scope>
    <source>
        <strain evidence="10">CHK189-11263</strain>
    </source>
</reference>
<accession>A0A9D2MAS1</accession>
<gene>
    <name evidence="10" type="ORF">H9714_02920</name>
</gene>
<dbReference type="PANTHER" id="PTHR11629">
    <property type="entry name" value="VACUOLAR PROTON ATPASES"/>
    <property type="match status" value="1"/>
</dbReference>
<reference evidence="10" key="1">
    <citation type="journal article" date="2021" name="PeerJ">
        <title>Extensive microbial diversity within the chicken gut microbiome revealed by metagenomics and culture.</title>
        <authorList>
            <person name="Gilroy R."/>
            <person name="Ravi A."/>
            <person name="Getino M."/>
            <person name="Pursley I."/>
            <person name="Horton D.L."/>
            <person name="Alikhan N.F."/>
            <person name="Baker D."/>
            <person name="Gharbi K."/>
            <person name="Hall N."/>
            <person name="Watson M."/>
            <person name="Adriaenssens E.M."/>
            <person name="Foster-Nyarko E."/>
            <person name="Jarju S."/>
            <person name="Secka A."/>
            <person name="Antonio M."/>
            <person name="Oren A."/>
            <person name="Chaudhuri R.R."/>
            <person name="La Ragione R."/>
            <person name="Hildebrand F."/>
            <person name="Pallen M.J."/>
        </authorList>
    </citation>
    <scope>NUCLEOTIDE SEQUENCE</scope>
    <source>
        <strain evidence="10">CHK189-11263</strain>
    </source>
</reference>
<dbReference type="EMBL" id="DWYC01000034">
    <property type="protein sequence ID" value="HJB56484.1"/>
    <property type="molecule type" value="Genomic_DNA"/>
</dbReference>
<organism evidence="10 11">
    <name type="scientific">Candidatus Flavonifractor intestinipullorum</name>
    <dbReference type="NCBI Taxonomy" id="2838587"/>
    <lineage>
        <taxon>Bacteria</taxon>
        <taxon>Bacillati</taxon>
        <taxon>Bacillota</taxon>
        <taxon>Clostridia</taxon>
        <taxon>Eubacteriales</taxon>
        <taxon>Oscillospiraceae</taxon>
        <taxon>Flavonifractor</taxon>
    </lineage>
</organism>
<dbReference type="GO" id="GO:0046961">
    <property type="term" value="F:proton-transporting ATPase activity, rotational mechanism"/>
    <property type="evidence" value="ECO:0007669"/>
    <property type="project" value="InterPro"/>
</dbReference>
<keyword evidence="3" id="KW-0813">Transport</keyword>
<dbReference type="Gene3D" id="3.30.70.2750">
    <property type="match status" value="1"/>
</dbReference>
<feature type="transmembrane region" description="Helical" evidence="9">
    <location>
        <begin position="548"/>
        <end position="567"/>
    </location>
</feature>
<dbReference type="Proteomes" id="UP000824208">
    <property type="component" value="Unassembled WGS sequence"/>
</dbReference>
<keyword evidence="7 9" id="KW-0472">Membrane</keyword>
<feature type="transmembrane region" description="Helical" evidence="9">
    <location>
        <begin position="598"/>
        <end position="622"/>
    </location>
</feature>
<sequence>MSIVKMKRLRLFGMRSDREALFRELQHLGCVEIDEPQVDGEDALWASLSRPDDRALNQAREESALMLSSLEILKEYAPEKGGLAGLLKARPVVSEQELFDDAAYAAALETARGLVSVGQKITSLYAEESKLRSQKLTLVPWLDLDLPLETASTREVRIQLGTIPVKTPMEEVLSALSTATELCQLTLVSEDTAAHYVLLICHQQAAESVDNVLKEYGFSPANLRGWTGTARENDRRLEEQIAGLDRELEEAKAEIAAQKDRRGVLERCADRAAQEIRREEAKAHLLDTTCTFYLQGWIPAESEERLAGILSKYTCALETEVPAPEDYEEVPVQLKNNKLTRPYNVITEMYSLPAYNGLDPNPFIMPSFALFFGIMFADMAYGLLMVLIGAVALKKMRPKGTMKNMMCLLIQCGISACIVGFLTGGFFGDAVSVVGGIFGQEWSLVPYLGTIHIGEIAIDLPLDLLEGNNPLYVLIMAMGIGIVHLAVGVGIGTYLNIKDGKWLDAIADLSWWVILAGIGVMVVTGSNVVLIVGVVIMAATAFLQGKGIGRFTNIFSAVYNGVTGYLGDILSYSRLMALMLAGSVIGSVFNQLGSLGGLVLFIPVALIGHTLNFALNLIGCFVHTMRLHFLEFFGKWYRDGGRPFRPLNYNTKYVDIKEE</sequence>
<dbReference type="Gene3D" id="3.30.70.2170">
    <property type="match status" value="1"/>
</dbReference>
<dbReference type="GO" id="GO:0033179">
    <property type="term" value="C:proton-transporting V-type ATPase, V0 domain"/>
    <property type="evidence" value="ECO:0007669"/>
    <property type="project" value="InterPro"/>
</dbReference>
<dbReference type="GO" id="GO:0016471">
    <property type="term" value="C:vacuolar proton-transporting V-type ATPase complex"/>
    <property type="evidence" value="ECO:0007669"/>
    <property type="project" value="TreeGrafter"/>
</dbReference>
<feature type="transmembrane region" description="Helical" evidence="9">
    <location>
        <begin position="368"/>
        <end position="393"/>
    </location>
</feature>
<dbReference type="InterPro" id="IPR002490">
    <property type="entry name" value="V-ATPase_116kDa_su"/>
</dbReference>
<evidence type="ECO:0000313" key="11">
    <source>
        <dbReference type="Proteomes" id="UP000824208"/>
    </source>
</evidence>
<dbReference type="GO" id="GO:0007035">
    <property type="term" value="P:vacuolar acidification"/>
    <property type="evidence" value="ECO:0007669"/>
    <property type="project" value="TreeGrafter"/>
</dbReference>
<keyword evidence="6" id="KW-0406">Ion transport</keyword>
<feature type="coiled-coil region" evidence="8">
    <location>
        <begin position="234"/>
        <end position="261"/>
    </location>
</feature>
<protein>
    <submittedName>
        <fullName evidence="10">V-type ATP synthase subunit I</fullName>
    </submittedName>
</protein>
<evidence type="ECO:0000256" key="7">
    <source>
        <dbReference type="ARBA" id="ARBA00023136"/>
    </source>
</evidence>
<evidence type="ECO:0000256" key="1">
    <source>
        <dbReference type="ARBA" id="ARBA00004141"/>
    </source>
</evidence>
<evidence type="ECO:0000256" key="9">
    <source>
        <dbReference type="SAM" id="Phobius"/>
    </source>
</evidence>
<dbReference type="Pfam" id="PF01496">
    <property type="entry name" value="V_ATPase_I"/>
    <property type="match status" value="1"/>
</dbReference>
<feature type="transmembrane region" description="Helical" evidence="9">
    <location>
        <begin position="405"/>
        <end position="427"/>
    </location>
</feature>
<comment type="subcellular location">
    <subcellularLocation>
        <location evidence="1">Membrane</location>
        <topology evidence="1">Multi-pass membrane protein</topology>
    </subcellularLocation>
</comment>
<feature type="transmembrane region" description="Helical" evidence="9">
    <location>
        <begin position="471"/>
        <end position="497"/>
    </location>
</feature>
<dbReference type="PANTHER" id="PTHR11629:SF63">
    <property type="entry name" value="V-TYPE PROTON ATPASE SUBUNIT A"/>
    <property type="match status" value="1"/>
</dbReference>
<evidence type="ECO:0000256" key="3">
    <source>
        <dbReference type="ARBA" id="ARBA00022448"/>
    </source>
</evidence>
<feature type="transmembrane region" description="Helical" evidence="9">
    <location>
        <begin position="509"/>
        <end position="542"/>
    </location>
</feature>
<evidence type="ECO:0000256" key="6">
    <source>
        <dbReference type="ARBA" id="ARBA00023065"/>
    </source>
</evidence>
<evidence type="ECO:0000256" key="2">
    <source>
        <dbReference type="ARBA" id="ARBA00009904"/>
    </source>
</evidence>
<evidence type="ECO:0000256" key="4">
    <source>
        <dbReference type="ARBA" id="ARBA00022692"/>
    </source>
</evidence>
<evidence type="ECO:0000256" key="5">
    <source>
        <dbReference type="ARBA" id="ARBA00022989"/>
    </source>
</evidence>
<keyword evidence="5 9" id="KW-1133">Transmembrane helix</keyword>
<dbReference type="Gene3D" id="1.20.1460.20">
    <property type="match status" value="1"/>
</dbReference>
<proteinExistence type="inferred from homology"/>
<comment type="similarity">
    <text evidence="2">Belongs to the V-ATPase 116 kDa subunit family.</text>
</comment>